<dbReference type="NCBIfam" id="NF041809">
    <property type="entry name" value="Avs1a"/>
    <property type="match status" value="1"/>
</dbReference>
<dbReference type="EMBL" id="NKFA01000007">
    <property type="protein sequence ID" value="OXI43524.1"/>
    <property type="molecule type" value="Genomic_DNA"/>
</dbReference>
<dbReference type="PANTHER" id="PTHR30619">
    <property type="entry name" value="DNA INTERNALIZATION/COMPETENCE PROTEIN COMEC/REC2"/>
    <property type="match status" value="1"/>
</dbReference>
<proteinExistence type="predicted"/>
<reference evidence="2 3" key="2">
    <citation type="submission" date="2017-08" db="EMBL/GenBank/DDBJ databases">
        <title>WGS of novel Burkholderia cepaca complex species.</title>
        <authorList>
            <person name="Lipuma J."/>
            <person name="Spilker T."/>
        </authorList>
    </citation>
    <scope>NUCLEOTIDE SEQUENCE [LARGE SCALE GENOMIC DNA]</scope>
    <source>
        <strain evidence="2 3">AU17325</strain>
    </source>
</reference>
<dbReference type="OrthoDB" id="5443440at2"/>
<comment type="caution">
    <text evidence="2">The sequence shown here is derived from an EMBL/GenBank/DDBJ whole genome shotgun (WGS) entry which is preliminary data.</text>
</comment>
<dbReference type="InterPro" id="IPR001279">
    <property type="entry name" value="Metallo-B-lactamas"/>
</dbReference>
<dbReference type="PANTHER" id="PTHR30619:SF1">
    <property type="entry name" value="RECOMBINATION PROTEIN 2"/>
    <property type="match status" value="1"/>
</dbReference>
<accession>A0A228IM98</accession>
<gene>
    <name evidence="2" type="ORF">CFB84_18305</name>
</gene>
<dbReference type="InterPro" id="IPR036866">
    <property type="entry name" value="RibonucZ/Hydroxyglut_hydro"/>
</dbReference>
<dbReference type="InterPro" id="IPR052159">
    <property type="entry name" value="Competence_DNA_uptake"/>
</dbReference>
<dbReference type="AlphaFoldDB" id="A0A228IM98"/>
<organism evidence="2 3">
    <name type="scientific">Burkholderia aenigmatica</name>
    <dbReference type="NCBI Taxonomy" id="2015348"/>
    <lineage>
        <taxon>Bacteria</taxon>
        <taxon>Pseudomonadati</taxon>
        <taxon>Pseudomonadota</taxon>
        <taxon>Betaproteobacteria</taxon>
        <taxon>Burkholderiales</taxon>
        <taxon>Burkholderiaceae</taxon>
        <taxon>Burkholderia</taxon>
        <taxon>Burkholderia cepacia complex</taxon>
    </lineage>
</organism>
<dbReference type="SUPFAM" id="SSF56281">
    <property type="entry name" value="Metallo-hydrolase/oxidoreductase"/>
    <property type="match status" value="1"/>
</dbReference>
<evidence type="ECO:0000259" key="1">
    <source>
        <dbReference type="Pfam" id="PF00753"/>
    </source>
</evidence>
<dbReference type="Gene3D" id="3.60.15.10">
    <property type="entry name" value="Ribonuclease Z/Hydroxyacylglutathione hydrolase-like"/>
    <property type="match status" value="1"/>
</dbReference>
<protein>
    <recommendedName>
        <fullName evidence="1">Metallo-beta-lactamase domain-containing protein</fullName>
    </recommendedName>
</protein>
<dbReference type="Pfam" id="PF00753">
    <property type="entry name" value="Lactamase_B"/>
    <property type="match status" value="1"/>
</dbReference>
<feature type="domain" description="Metallo-beta-lactamase" evidence="1">
    <location>
        <begin position="11"/>
        <end position="120"/>
    </location>
</feature>
<dbReference type="RefSeq" id="WP_089451524.1">
    <property type="nucleotide sequence ID" value="NZ_NKFA01000007.1"/>
</dbReference>
<evidence type="ECO:0000313" key="2">
    <source>
        <dbReference type="EMBL" id="OXI43524.1"/>
    </source>
</evidence>
<sequence length="393" mass="43371">MPKLKMYRAKNGDAFLIELAEQYILIDAGYASTFCDEIVPDLLLLRQAGKRLSLVLCTHIDMDHIGGMIEFISSNGPPEARHIIEVDEFWHNSLRSLPEATGLRDSREDQLLLQAIQRRGYPSPVGSPPTVNPVGARQGSSLARLLKKFGYRWNGGDGTRCIQTQAAPMELARGVDIHVIGPSQDRLEALRSWWIRELQRLSYRGSGHLSDLAEDAYEMSCASVAGSKTATVTQIAAGSSQRLIDTYIPDTSLTNGSSIATILRGEGTSMLFLGDAWAEDIVSRIKATGLETAIFDVIKVAHHGSKHNCSVELLQHIDASCFLISSDGSRHGHPDFEVLAEIVDRPATFERRIYFNYETPAAKRLSKHTSRSNAPFSVRIAERGWINIGGNEN</sequence>
<evidence type="ECO:0000313" key="3">
    <source>
        <dbReference type="Proteomes" id="UP000214600"/>
    </source>
</evidence>
<dbReference type="Proteomes" id="UP000214600">
    <property type="component" value="Unassembled WGS sequence"/>
</dbReference>
<name>A0A228IM98_9BURK</name>
<reference evidence="3" key="1">
    <citation type="submission" date="2017-06" db="EMBL/GenBank/DDBJ databases">
        <authorList>
            <person name="LiPuma J."/>
            <person name="Spilker T."/>
        </authorList>
    </citation>
    <scope>NUCLEOTIDE SEQUENCE [LARGE SCALE GENOMIC DNA]</scope>
    <source>
        <strain evidence="3">AU17325</strain>
    </source>
</reference>